<reference evidence="5 6" key="1">
    <citation type="submission" date="2023-11" db="EMBL/GenBank/DDBJ databases">
        <title>MicrobeMod: A computational toolkit for identifying prokaryotic methylation and restriction-modification with nanopore sequencing.</title>
        <authorList>
            <person name="Crits-Christoph A."/>
            <person name="Kang S.C."/>
            <person name="Lee H."/>
            <person name="Ostrov N."/>
        </authorList>
    </citation>
    <scope>NUCLEOTIDE SEQUENCE [LARGE SCALE GENOMIC DNA]</scope>
    <source>
        <strain evidence="5 6">ATCC 14820</strain>
    </source>
</reference>
<proteinExistence type="inferred from homology"/>
<evidence type="ECO:0000256" key="2">
    <source>
        <dbReference type="ARBA" id="ARBA00022801"/>
    </source>
</evidence>
<dbReference type="InterPro" id="IPR006311">
    <property type="entry name" value="TAT_signal"/>
</dbReference>
<evidence type="ECO:0000256" key="3">
    <source>
        <dbReference type="RuleBase" id="RU361235"/>
    </source>
</evidence>
<dbReference type="Pfam" id="PF00135">
    <property type="entry name" value="COesterase"/>
    <property type="match status" value="1"/>
</dbReference>
<sequence>MSGAELTRRALLGSGAAALAAAATPLRAALAPPVACSAGRFFGTAEANGIRAYRGIRYGRAERFRAPAPFVYGPAPHPADTFGPVAPQAGGTYGLQSEDCLFLNIWTARPDRAAKLPVMLYIHGGAYSGGSVTDPLNDGAALAARGDVVVVTVNHRLNAFGYLYLARLNPRFPDSGNAGQLDLILALQWVRDNIAAFGGDPGRVMVFGQSGGGAKIATMLGMPAAKGLFHRAATMSGQQVTASGPLNATARARAYLARLGVDAGDLSPLLTMPQDRLVAALDAIDPILGGGVYFGPVLDMKWLTRHPFWPDANPQGLGIPMILGNVRDETRGFLSPDSDKVRGLTWDNVAARIAPELRIDILPEWVVAQYRAHFPDWSPTEVFYGATTAGRSWRGQVIEAESRAQAGAPAFVYQVDFTSRLDPRRGAFHTIDIPLVFGTIGAKGSHTGTGADAQAASQAMQNSFVAFAQTGDPNHTGLPQWPRYDLPRRATMVFDTVAHREDDPRRWQRELFARVPYIQPGT</sequence>
<comment type="caution">
    <text evidence="5">The sequence shown here is derived from an EMBL/GenBank/DDBJ whole genome shotgun (WGS) entry which is preliminary data.</text>
</comment>
<feature type="signal peptide" evidence="3">
    <location>
        <begin position="1"/>
        <end position="28"/>
    </location>
</feature>
<dbReference type="InterPro" id="IPR050309">
    <property type="entry name" value="Type-B_Carboxylest/Lipase"/>
</dbReference>
<dbReference type="PROSITE" id="PS51318">
    <property type="entry name" value="TAT"/>
    <property type="match status" value="1"/>
</dbReference>
<accession>A0ABU4PKY4</accession>
<evidence type="ECO:0000259" key="4">
    <source>
        <dbReference type="Pfam" id="PF00135"/>
    </source>
</evidence>
<feature type="chain" id="PRO_5045005895" description="Carboxylic ester hydrolase" evidence="3">
    <location>
        <begin position="29"/>
        <end position="522"/>
    </location>
</feature>
<dbReference type="EC" id="3.1.1.-" evidence="3"/>
<dbReference type="PANTHER" id="PTHR11559">
    <property type="entry name" value="CARBOXYLESTERASE"/>
    <property type="match status" value="1"/>
</dbReference>
<dbReference type="SUPFAM" id="SSF53474">
    <property type="entry name" value="alpha/beta-Hydrolases"/>
    <property type="match status" value="1"/>
</dbReference>
<evidence type="ECO:0000313" key="6">
    <source>
        <dbReference type="Proteomes" id="UP001279660"/>
    </source>
</evidence>
<dbReference type="EMBL" id="JAWXXV010000001">
    <property type="protein sequence ID" value="MDX5983414.1"/>
    <property type="molecule type" value="Genomic_DNA"/>
</dbReference>
<evidence type="ECO:0000256" key="1">
    <source>
        <dbReference type="ARBA" id="ARBA00005964"/>
    </source>
</evidence>
<keyword evidence="6" id="KW-1185">Reference proteome</keyword>
<evidence type="ECO:0000313" key="5">
    <source>
        <dbReference type="EMBL" id="MDX5983414.1"/>
    </source>
</evidence>
<dbReference type="InterPro" id="IPR029058">
    <property type="entry name" value="AB_hydrolase_fold"/>
</dbReference>
<dbReference type="InterPro" id="IPR019826">
    <property type="entry name" value="Carboxylesterase_B_AS"/>
</dbReference>
<dbReference type="PROSITE" id="PS00122">
    <property type="entry name" value="CARBOXYLESTERASE_B_1"/>
    <property type="match status" value="1"/>
</dbReference>
<dbReference type="InterPro" id="IPR002018">
    <property type="entry name" value="CarbesteraseB"/>
</dbReference>
<feature type="domain" description="Carboxylesterase type B" evidence="4">
    <location>
        <begin position="38"/>
        <end position="488"/>
    </location>
</feature>
<organism evidence="5 6">
    <name type="scientific">Sphingomonas echinoides</name>
    <dbReference type="NCBI Taxonomy" id="59803"/>
    <lineage>
        <taxon>Bacteria</taxon>
        <taxon>Pseudomonadati</taxon>
        <taxon>Pseudomonadota</taxon>
        <taxon>Alphaproteobacteria</taxon>
        <taxon>Sphingomonadales</taxon>
        <taxon>Sphingomonadaceae</taxon>
        <taxon>Sphingomonas</taxon>
    </lineage>
</organism>
<gene>
    <name evidence="5" type="ORF">SIL82_04015</name>
</gene>
<dbReference type="Proteomes" id="UP001279660">
    <property type="component" value="Unassembled WGS sequence"/>
</dbReference>
<comment type="similarity">
    <text evidence="1 3">Belongs to the type-B carboxylesterase/lipase family.</text>
</comment>
<dbReference type="Gene3D" id="3.40.50.1820">
    <property type="entry name" value="alpha/beta hydrolase"/>
    <property type="match status" value="1"/>
</dbReference>
<dbReference type="RefSeq" id="WP_010405165.1">
    <property type="nucleotide sequence ID" value="NZ_JAWXXV010000001.1"/>
</dbReference>
<protein>
    <recommendedName>
        <fullName evidence="3">Carboxylic ester hydrolase</fullName>
        <ecNumber evidence="3">3.1.1.-</ecNumber>
    </recommendedName>
</protein>
<name>A0ABU4PKY4_9SPHN</name>
<keyword evidence="3" id="KW-0732">Signal</keyword>
<keyword evidence="2 3" id="KW-0378">Hydrolase</keyword>